<dbReference type="Proteomes" id="UP000199695">
    <property type="component" value="Unassembled WGS sequence"/>
</dbReference>
<gene>
    <name evidence="2" type="ORF">SAMN05444955_105235</name>
</gene>
<accession>A0A1H8DKK7</accession>
<evidence type="ECO:0000313" key="2">
    <source>
        <dbReference type="EMBL" id="SEN07852.1"/>
    </source>
</evidence>
<sequence>MKVICILCDQAFKPDKRTEKKLRKHPHKIQLCPDCYQRITHQVIERQKKKGGASLPQTLSQTETNLHSND</sequence>
<keyword evidence="3" id="KW-1185">Reference proteome</keyword>
<feature type="compositionally biased region" description="Polar residues" evidence="1">
    <location>
        <begin position="55"/>
        <end position="70"/>
    </location>
</feature>
<dbReference type="STRING" id="1173111.SAMN05444955_105235"/>
<evidence type="ECO:0000256" key="1">
    <source>
        <dbReference type="SAM" id="MobiDB-lite"/>
    </source>
</evidence>
<reference evidence="2 3" key="1">
    <citation type="submission" date="2016-10" db="EMBL/GenBank/DDBJ databases">
        <authorList>
            <person name="de Groot N.N."/>
        </authorList>
    </citation>
    <scope>NUCLEOTIDE SEQUENCE [LARGE SCALE GENOMIC DNA]</scope>
    <source>
        <strain evidence="2 3">DSM 46701</strain>
    </source>
</reference>
<dbReference type="AlphaFoldDB" id="A0A1H8DKK7"/>
<dbReference type="InterPro" id="IPR019241">
    <property type="entry name" value="DUF2197"/>
</dbReference>
<proteinExistence type="predicted"/>
<protein>
    <submittedName>
        <fullName evidence="2">Uncharacterized protein YlaI</fullName>
    </submittedName>
</protein>
<dbReference type="EMBL" id="FOCQ01000005">
    <property type="protein sequence ID" value="SEN07852.1"/>
    <property type="molecule type" value="Genomic_DNA"/>
</dbReference>
<dbReference type="Pfam" id="PF09963">
    <property type="entry name" value="DUF2197"/>
    <property type="match status" value="1"/>
</dbReference>
<organism evidence="2 3">
    <name type="scientific">Lihuaxuella thermophila</name>
    <dbReference type="NCBI Taxonomy" id="1173111"/>
    <lineage>
        <taxon>Bacteria</taxon>
        <taxon>Bacillati</taxon>
        <taxon>Bacillota</taxon>
        <taxon>Bacilli</taxon>
        <taxon>Bacillales</taxon>
        <taxon>Thermoactinomycetaceae</taxon>
        <taxon>Lihuaxuella</taxon>
    </lineage>
</organism>
<feature type="region of interest" description="Disordered" evidence="1">
    <location>
        <begin position="47"/>
        <end position="70"/>
    </location>
</feature>
<name>A0A1H8DKK7_9BACL</name>
<evidence type="ECO:0000313" key="3">
    <source>
        <dbReference type="Proteomes" id="UP000199695"/>
    </source>
</evidence>